<evidence type="ECO:0000256" key="4">
    <source>
        <dbReference type="ARBA" id="ARBA00022833"/>
    </source>
</evidence>
<sequence>MLPTGRSSSVAWATKTRREIRDTGTADGSVVVVPVGSIEQHGHHLPVATDTLLADAVSHLGAERVADDVPLLVTPPIWSGFSPHHTSLGGTMTLELEHLLALLEDVADTALENGFDGICFVNGHGGNASVIDNVVSTVGKSNPEAEVAGLTYFQLADSFIDEIRESDVGGMAHGGEFETSLMLHLHADLVTMDDADAEYLDEPYERGTQDLLVGGALSTYREFEEYSASGAIGDPSLASAAKGEELFDRLGNELADVLCSVSEQAR</sequence>
<evidence type="ECO:0000313" key="5">
    <source>
        <dbReference type="EMBL" id="SIR65907.1"/>
    </source>
</evidence>
<comment type="cofactor">
    <cofactor evidence="1">
        <name>Zn(2+)</name>
        <dbReference type="ChEBI" id="CHEBI:29105"/>
    </cofactor>
</comment>
<dbReference type="Pfam" id="PF02633">
    <property type="entry name" value="Creatininase"/>
    <property type="match status" value="1"/>
</dbReference>
<dbReference type="RefSeq" id="WP_076431317.1">
    <property type="nucleotide sequence ID" value="NZ_FTNO01000003.1"/>
</dbReference>
<dbReference type="Proteomes" id="UP000186914">
    <property type="component" value="Unassembled WGS sequence"/>
</dbReference>
<name>A0A1N7CQY0_9EURY</name>
<keyword evidence="2" id="KW-0479">Metal-binding</keyword>
<proteinExistence type="predicted"/>
<gene>
    <name evidence="5" type="ORF">SAMN05421858_3181</name>
</gene>
<dbReference type="PANTHER" id="PTHR35005">
    <property type="entry name" value="3-DEHYDRO-SCYLLO-INOSOSE HYDROLASE"/>
    <property type="match status" value="1"/>
</dbReference>
<dbReference type="InterPro" id="IPR024087">
    <property type="entry name" value="Creatininase-like_sf"/>
</dbReference>
<dbReference type="PANTHER" id="PTHR35005:SF1">
    <property type="entry name" value="2-AMINO-5-FORMYLAMINO-6-RIBOSYLAMINOPYRIMIDIN-4(3H)-ONE 5'-MONOPHOSPHATE DEFORMYLASE"/>
    <property type="match status" value="1"/>
</dbReference>
<keyword evidence="4" id="KW-0862">Zinc</keyword>
<evidence type="ECO:0000256" key="2">
    <source>
        <dbReference type="ARBA" id="ARBA00022723"/>
    </source>
</evidence>
<evidence type="ECO:0000256" key="3">
    <source>
        <dbReference type="ARBA" id="ARBA00022801"/>
    </source>
</evidence>
<dbReference type="OrthoDB" id="46121at2157"/>
<dbReference type="InterPro" id="IPR003785">
    <property type="entry name" value="Creatininase/forma_Hydrolase"/>
</dbReference>
<reference evidence="6" key="1">
    <citation type="submission" date="2017-01" db="EMBL/GenBank/DDBJ databases">
        <authorList>
            <person name="Varghese N."/>
            <person name="Submissions S."/>
        </authorList>
    </citation>
    <scope>NUCLEOTIDE SEQUENCE [LARGE SCALE GENOMIC DNA]</scope>
    <source>
        <strain evidence="6">CGMCC 1.7737</strain>
    </source>
</reference>
<keyword evidence="3 5" id="KW-0378">Hydrolase</keyword>
<dbReference type="GO" id="GO:0016811">
    <property type="term" value="F:hydrolase activity, acting on carbon-nitrogen (but not peptide) bonds, in linear amides"/>
    <property type="evidence" value="ECO:0007669"/>
    <property type="project" value="TreeGrafter"/>
</dbReference>
<accession>A0A1N7CQY0</accession>
<dbReference type="GO" id="GO:0046872">
    <property type="term" value="F:metal ion binding"/>
    <property type="evidence" value="ECO:0007669"/>
    <property type="project" value="UniProtKB-KW"/>
</dbReference>
<evidence type="ECO:0000256" key="1">
    <source>
        <dbReference type="ARBA" id="ARBA00001947"/>
    </source>
</evidence>
<dbReference type="GO" id="GO:0009231">
    <property type="term" value="P:riboflavin biosynthetic process"/>
    <property type="evidence" value="ECO:0007669"/>
    <property type="project" value="TreeGrafter"/>
</dbReference>
<evidence type="ECO:0000313" key="6">
    <source>
        <dbReference type="Proteomes" id="UP000186914"/>
    </source>
</evidence>
<dbReference type="Gene3D" id="3.40.50.10310">
    <property type="entry name" value="Creatininase"/>
    <property type="match status" value="1"/>
</dbReference>
<dbReference type="EMBL" id="FTNO01000003">
    <property type="protein sequence ID" value="SIR65907.1"/>
    <property type="molecule type" value="Genomic_DNA"/>
</dbReference>
<organism evidence="5 6">
    <name type="scientific">Haladaptatus litoreus</name>
    <dbReference type="NCBI Taxonomy" id="553468"/>
    <lineage>
        <taxon>Archaea</taxon>
        <taxon>Methanobacteriati</taxon>
        <taxon>Methanobacteriota</taxon>
        <taxon>Stenosarchaea group</taxon>
        <taxon>Halobacteria</taxon>
        <taxon>Halobacteriales</taxon>
        <taxon>Haladaptataceae</taxon>
        <taxon>Haladaptatus</taxon>
    </lineage>
</organism>
<keyword evidence="6" id="KW-1185">Reference proteome</keyword>
<dbReference type="AlphaFoldDB" id="A0A1N7CQY0"/>
<protein>
    <submittedName>
        <fullName evidence="5">Creatinine amidohydrolase</fullName>
    </submittedName>
</protein>
<dbReference type="SUPFAM" id="SSF102215">
    <property type="entry name" value="Creatininase"/>
    <property type="match status" value="1"/>
</dbReference>